<evidence type="ECO:0000256" key="5">
    <source>
        <dbReference type="PIRSR" id="PIRSR000349-1"/>
    </source>
</evidence>
<dbReference type="FunFam" id="1.10.287.990:FF:000001">
    <property type="entry name" value="Superoxide dismutase"/>
    <property type="match status" value="1"/>
</dbReference>
<comment type="similarity">
    <text evidence="1 6">Belongs to the iron/manganese superoxide dismutase family.</text>
</comment>
<feature type="domain" description="Manganese/iron superoxide dismutase N-terminal" evidence="7">
    <location>
        <begin position="19"/>
        <end position="99"/>
    </location>
</feature>
<dbReference type="InterPro" id="IPR019831">
    <property type="entry name" value="Mn/Fe_SOD_N"/>
</dbReference>
<evidence type="ECO:0000313" key="9">
    <source>
        <dbReference type="EMBL" id="MBD1378980.1"/>
    </source>
</evidence>
<dbReference type="Gene3D" id="1.10.287.990">
    <property type="entry name" value="Fe,Mn superoxide dismutase (SOD) domain"/>
    <property type="match status" value="1"/>
</dbReference>
<comment type="catalytic activity">
    <reaction evidence="6">
        <text>2 superoxide + 2 H(+) = H2O2 + O2</text>
        <dbReference type="Rhea" id="RHEA:20696"/>
        <dbReference type="ChEBI" id="CHEBI:15378"/>
        <dbReference type="ChEBI" id="CHEBI:15379"/>
        <dbReference type="ChEBI" id="CHEBI:16240"/>
        <dbReference type="ChEBI" id="CHEBI:18421"/>
        <dbReference type="EC" id="1.15.1.1"/>
    </reaction>
</comment>
<gene>
    <name evidence="9" type="ORF">IC621_01945</name>
</gene>
<dbReference type="InterPro" id="IPR050265">
    <property type="entry name" value="Fe/Mn_Superoxide_Dismutase"/>
</dbReference>
<dbReference type="SUPFAM" id="SSF54719">
    <property type="entry name" value="Fe,Mn superoxide dismutase (SOD), C-terminal domain"/>
    <property type="match status" value="1"/>
</dbReference>
<dbReference type="InterPro" id="IPR036324">
    <property type="entry name" value="Mn/Fe_SOD_N_sf"/>
</dbReference>
<evidence type="ECO:0000256" key="2">
    <source>
        <dbReference type="ARBA" id="ARBA00012682"/>
    </source>
</evidence>
<feature type="binding site" evidence="5">
    <location>
        <position position="44"/>
    </location>
    <ligand>
        <name>Mn(2+)</name>
        <dbReference type="ChEBI" id="CHEBI:29035"/>
    </ligand>
</feature>
<dbReference type="AlphaFoldDB" id="A0A926RVY2"/>
<dbReference type="InterPro" id="IPR019832">
    <property type="entry name" value="Mn/Fe_SOD_C"/>
</dbReference>
<dbReference type="InterPro" id="IPR001189">
    <property type="entry name" value="Mn/Fe_SOD"/>
</dbReference>
<comment type="caution">
    <text evidence="9">The sequence shown here is derived from an EMBL/GenBank/DDBJ whole genome shotgun (WGS) entry which is preliminary data.</text>
</comment>
<organism evidence="9 10">
    <name type="scientific">Metabacillus arenae</name>
    <dbReference type="NCBI Taxonomy" id="2771434"/>
    <lineage>
        <taxon>Bacteria</taxon>
        <taxon>Bacillati</taxon>
        <taxon>Bacillota</taxon>
        <taxon>Bacilli</taxon>
        <taxon>Bacillales</taxon>
        <taxon>Bacillaceae</taxon>
        <taxon>Metabacillus</taxon>
    </lineage>
</organism>
<dbReference type="Pfam" id="PF00081">
    <property type="entry name" value="Sod_Fe_N"/>
    <property type="match status" value="1"/>
</dbReference>
<dbReference type="PROSITE" id="PS00088">
    <property type="entry name" value="SOD_MN"/>
    <property type="match status" value="1"/>
</dbReference>
<name>A0A926RVY2_9BACI</name>
<dbReference type="FunFam" id="3.55.40.20:FF:000004">
    <property type="entry name" value="Superoxide dismutase [Fe]"/>
    <property type="match status" value="1"/>
</dbReference>
<sequence>MTEETDSQSDRAPAVPIGKHTLPPLPYAYNALEPYIAEEIMRLHHTKHHQSYVDGLNKAELKMQAARETNNYELIKHWEREAAFHGAGHYLHTIFWNVMTPGGGGRPSGQLLRAINEAFGSFDRFKKHFTEAAKNVEGVGWAILVWAPRSHRLEILTAEKHQDLSQWDVIPLLVLDVWEHAYYLQYKNERPKYVENWWNVVNWKEVERRFNAASQLKWQPY</sequence>
<dbReference type="InterPro" id="IPR019833">
    <property type="entry name" value="Mn/Fe_SOD_BS"/>
</dbReference>
<dbReference type="Pfam" id="PF02777">
    <property type="entry name" value="Sod_Fe_C"/>
    <property type="match status" value="1"/>
</dbReference>
<dbReference type="Gene3D" id="3.55.40.20">
    <property type="entry name" value="Iron/manganese superoxide dismutase, C-terminal domain"/>
    <property type="match status" value="1"/>
</dbReference>
<evidence type="ECO:0000256" key="4">
    <source>
        <dbReference type="ARBA" id="ARBA00023002"/>
    </source>
</evidence>
<evidence type="ECO:0000259" key="7">
    <source>
        <dbReference type="Pfam" id="PF00081"/>
    </source>
</evidence>
<dbReference type="PRINTS" id="PR01703">
    <property type="entry name" value="MNSODISMTASE"/>
</dbReference>
<reference evidence="9" key="1">
    <citation type="submission" date="2020-09" db="EMBL/GenBank/DDBJ databases">
        <title>A novel bacterium of genus Bacillus, isolated from South China Sea.</title>
        <authorList>
            <person name="Huang H."/>
            <person name="Mo K."/>
            <person name="Hu Y."/>
        </authorList>
    </citation>
    <scope>NUCLEOTIDE SEQUENCE</scope>
    <source>
        <strain evidence="9">IB182487</strain>
    </source>
</reference>
<dbReference type="EC" id="1.15.1.1" evidence="2 6"/>
<protein>
    <recommendedName>
        <fullName evidence="2 6">Superoxide dismutase</fullName>
        <ecNumber evidence="2 6">1.15.1.1</ecNumber>
    </recommendedName>
</protein>
<dbReference type="PANTHER" id="PTHR11404">
    <property type="entry name" value="SUPEROXIDE DISMUTASE 2"/>
    <property type="match status" value="1"/>
</dbReference>
<dbReference type="SUPFAM" id="SSF46609">
    <property type="entry name" value="Fe,Mn superoxide dismutase (SOD), N-terminal domain"/>
    <property type="match status" value="1"/>
</dbReference>
<dbReference type="GO" id="GO:0004784">
    <property type="term" value="F:superoxide dismutase activity"/>
    <property type="evidence" value="ECO:0007669"/>
    <property type="project" value="UniProtKB-EC"/>
</dbReference>
<evidence type="ECO:0000256" key="3">
    <source>
        <dbReference type="ARBA" id="ARBA00022723"/>
    </source>
</evidence>
<dbReference type="GO" id="GO:0046872">
    <property type="term" value="F:metal ion binding"/>
    <property type="evidence" value="ECO:0007669"/>
    <property type="project" value="UniProtKB-KW"/>
</dbReference>
<feature type="domain" description="Manganese/iron superoxide dismutase C-terminal" evidence="8">
    <location>
        <begin position="107"/>
        <end position="209"/>
    </location>
</feature>
<comment type="function">
    <text evidence="6">Destroys radicals which are normally produced within the cells and which are toxic to biological systems.</text>
</comment>
<feature type="binding site" evidence="5">
    <location>
        <position position="180"/>
    </location>
    <ligand>
        <name>Mn(2+)</name>
        <dbReference type="ChEBI" id="CHEBI:29035"/>
    </ligand>
</feature>
<dbReference type="InterPro" id="IPR036314">
    <property type="entry name" value="SOD_C_sf"/>
</dbReference>
<dbReference type="PANTHER" id="PTHR11404:SF6">
    <property type="entry name" value="SUPEROXIDE DISMUTASE [MN], MITOCHONDRIAL"/>
    <property type="match status" value="1"/>
</dbReference>
<keyword evidence="3 5" id="KW-0479">Metal-binding</keyword>
<keyword evidence="10" id="KW-1185">Reference proteome</keyword>
<accession>A0A926RVY2</accession>
<keyword evidence="4 6" id="KW-0560">Oxidoreductase</keyword>
<dbReference type="Proteomes" id="UP000626844">
    <property type="component" value="Unassembled WGS sequence"/>
</dbReference>
<feature type="binding site" evidence="5">
    <location>
        <position position="92"/>
    </location>
    <ligand>
        <name>Mn(2+)</name>
        <dbReference type="ChEBI" id="CHEBI:29035"/>
    </ligand>
</feature>
<evidence type="ECO:0000256" key="6">
    <source>
        <dbReference type="RuleBase" id="RU000414"/>
    </source>
</evidence>
<evidence type="ECO:0000259" key="8">
    <source>
        <dbReference type="Pfam" id="PF02777"/>
    </source>
</evidence>
<evidence type="ECO:0000256" key="1">
    <source>
        <dbReference type="ARBA" id="ARBA00008714"/>
    </source>
</evidence>
<evidence type="ECO:0000313" key="10">
    <source>
        <dbReference type="Proteomes" id="UP000626844"/>
    </source>
</evidence>
<dbReference type="PIRSF" id="PIRSF000349">
    <property type="entry name" value="SODismutase"/>
    <property type="match status" value="1"/>
</dbReference>
<proteinExistence type="inferred from homology"/>
<feature type="binding site" evidence="5">
    <location>
        <position position="176"/>
    </location>
    <ligand>
        <name>Mn(2+)</name>
        <dbReference type="ChEBI" id="CHEBI:29035"/>
    </ligand>
</feature>
<dbReference type="EMBL" id="JACXAI010000002">
    <property type="protein sequence ID" value="MBD1378980.1"/>
    <property type="molecule type" value="Genomic_DNA"/>
</dbReference>